<comment type="caution">
    <text evidence="3">The sequence shown here is derived from an EMBL/GenBank/DDBJ whole genome shotgun (WGS) entry which is preliminary data.</text>
</comment>
<reference evidence="3 4" key="1">
    <citation type="submission" date="2020-08" db="EMBL/GenBank/DDBJ databases">
        <title>A Genomic Blueprint of the Chicken Gut Microbiome.</title>
        <authorList>
            <person name="Gilroy R."/>
            <person name="Ravi A."/>
            <person name="Getino M."/>
            <person name="Pursley I."/>
            <person name="Horton D.L."/>
            <person name="Alikhan N.-F."/>
            <person name="Baker D."/>
            <person name="Gharbi K."/>
            <person name="Hall N."/>
            <person name="Watson M."/>
            <person name="Adriaenssens E.M."/>
            <person name="Foster-Nyarko E."/>
            <person name="Jarju S."/>
            <person name="Secka A."/>
            <person name="Antonio M."/>
            <person name="Oren A."/>
            <person name="Chaudhuri R."/>
            <person name="La Ragione R.M."/>
            <person name="Hildebrand F."/>
            <person name="Pallen M.J."/>
        </authorList>
    </citation>
    <scope>NUCLEOTIDE SEQUENCE [LARGE SCALE GENOMIC DNA]</scope>
    <source>
        <strain evidence="3 4">Sa1BUA13</strain>
    </source>
</reference>
<evidence type="ECO:0000313" key="3">
    <source>
        <dbReference type="EMBL" id="MBD8014120.1"/>
    </source>
</evidence>
<gene>
    <name evidence="3" type="ORF">H9630_04740</name>
</gene>
<proteinExistence type="predicted"/>
<protein>
    <recommendedName>
        <fullName evidence="2">Bacterial Ig-like domain-containing protein</fullName>
    </recommendedName>
</protein>
<sequence>MKKILCLVFLLAMMTACGREPLMKTLADPSPDQLLHSSEAGLSMHLEKARYQKSSIVIGMELENDSGQDFGYGDYVYIELKQQDGWHLLTHSDAVFINNPDFNDFGHVLQAGTKTEMEFSIEGLGIELAPGEYRIVKTFLSQDVPYFEISLASPFRVE</sequence>
<feature type="chain" id="PRO_5047209979" description="Bacterial Ig-like domain-containing protein" evidence="1">
    <location>
        <begin position="19"/>
        <end position="158"/>
    </location>
</feature>
<dbReference type="EMBL" id="JACSPU010000001">
    <property type="protein sequence ID" value="MBD8014120.1"/>
    <property type="molecule type" value="Genomic_DNA"/>
</dbReference>
<organism evidence="3 4">
    <name type="scientific">Planococcus wigleyi</name>
    <dbReference type="NCBI Taxonomy" id="2762216"/>
    <lineage>
        <taxon>Bacteria</taxon>
        <taxon>Bacillati</taxon>
        <taxon>Bacillota</taxon>
        <taxon>Bacilli</taxon>
        <taxon>Bacillales</taxon>
        <taxon>Caryophanaceae</taxon>
        <taxon>Planococcus</taxon>
    </lineage>
</organism>
<keyword evidence="1" id="KW-0732">Signal</keyword>
<dbReference type="Proteomes" id="UP000658980">
    <property type="component" value="Unassembled WGS sequence"/>
</dbReference>
<dbReference type="RefSeq" id="WP_191714311.1">
    <property type="nucleotide sequence ID" value="NZ_JACSPU010000001.1"/>
</dbReference>
<dbReference type="InterPro" id="IPR046878">
    <property type="entry name" value="Big_14"/>
</dbReference>
<name>A0ABR8WAS4_9BACL</name>
<evidence type="ECO:0000259" key="2">
    <source>
        <dbReference type="Pfam" id="PF20251"/>
    </source>
</evidence>
<evidence type="ECO:0000313" key="4">
    <source>
        <dbReference type="Proteomes" id="UP000658980"/>
    </source>
</evidence>
<evidence type="ECO:0000256" key="1">
    <source>
        <dbReference type="SAM" id="SignalP"/>
    </source>
</evidence>
<feature type="domain" description="Bacterial Ig-like" evidence="2">
    <location>
        <begin position="39"/>
        <end position="142"/>
    </location>
</feature>
<dbReference type="Pfam" id="PF20251">
    <property type="entry name" value="Big_14"/>
    <property type="match status" value="1"/>
</dbReference>
<feature type="signal peptide" evidence="1">
    <location>
        <begin position="1"/>
        <end position="18"/>
    </location>
</feature>
<keyword evidence="4" id="KW-1185">Reference proteome</keyword>
<accession>A0ABR8WAS4</accession>
<dbReference type="PROSITE" id="PS51257">
    <property type="entry name" value="PROKAR_LIPOPROTEIN"/>
    <property type="match status" value="1"/>
</dbReference>